<evidence type="ECO:0000256" key="1">
    <source>
        <dbReference type="SAM" id="Coils"/>
    </source>
</evidence>
<dbReference type="PANTHER" id="PTHR30461:SF23">
    <property type="entry name" value="DNA RECOMBINASE-RELATED"/>
    <property type="match status" value="1"/>
</dbReference>
<keyword evidence="1" id="KW-0175">Coiled coil</keyword>
<feature type="coiled-coil region" evidence="1">
    <location>
        <begin position="258"/>
        <end position="292"/>
    </location>
</feature>
<dbReference type="InterPro" id="IPR038109">
    <property type="entry name" value="DNA_bind_recomb_sf"/>
</dbReference>
<gene>
    <name evidence="3" type="ORF">EDD55_1147</name>
</gene>
<accession>A0A4R3J567</accession>
<dbReference type="Pfam" id="PF07508">
    <property type="entry name" value="Recombinase"/>
    <property type="match status" value="1"/>
</dbReference>
<organism evidence="3 4">
    <name type="scientific">Varunaivibrio sulfuroxidans</name>
    <dbReference type="NCBI Taxonomy" id="1773489"/>
    <lineage>
        <taxon>Bacteria</taxon>
        <taxon>Pseudomonadati</taxon>
        <taxon>Pseudomonadota</taxon>
        <taxon>Alphaproteobacteria</taxon>
        <taxon>Rhodospirillales</taxon>
        <taxon>Magnetovibrionaceae</taxon>
        <taxon>Varunaivibrio</taxon>
    </lineage>
</organism>
<sequence>MVAAVLKGSIPGGQAYGYDLVRKFDETGEPIRGLRNINPHQADIVRRIFREYTEKKSLKAICADLNFEGEPAPKGGKWVSTTLIGQLARKTGLLRQTLYKGEVTFNRMLYRKHPETGRRLSHLRPEKDWIRVPAPELAIFDEDYFDGVQKMIEERSTLRKERALLNQILTLEEKAQRERVRARAARARQVKERRHATQIMSRKLRCAEHDVLVSPVRHHLYNCAHRPCLNRNVKYAELMPLILEQLRLFDAAALKRFYRSQKKNRAALASKRKAYERRLTRERTEIQSILEALGHRRRSEDVGAYLTDREKSIRRLRHDIGRLDKKMDVITEPSAGADERTAEEFQRAIKPLFAPDFDQDAVVAVRPYIARIYISAQSFENSKIVLRRVKIEYDFVKIIEAFRK</sequence>
<dbReference type="OrthoDB" id="9791494at2"/>
<name>A0A4R3J567_9PROT</name>
<evidence type="ECO:0000313" key="4">
    <source>
        <dbReference type="Proteomes" id="UP000295304"/>
    </source>
</evidence>
<dbReference type="Gene3D" id="3.90.1750.20">
    <property type="entry name" value="Putative Large Serine Recombinase, Chain B, Domain 2"/>
    <property type="match status" value="1"/>
</dbReference>
<evidence type="ECO:0000259" key="2">
    <source>
        <dbReference type="PROSITE" id="PS51737"/>
    </source>
</evidence>
<dbReference type="PROSITE" id="PS51737">
    <property type="entry name" value="RECOMBINASE_DNA_BIND"/>
    <property type="match status" value="1"/>
</dbReference>
<dbReference type="InterPro" id="IPR050639">
    <property type="entry name" value="SSR_resolvase"/>
</dbReference>
<keyword evidence="4" id="KW-1185">Reference proteome</keyword>
<dbReference type="PANTHER" id="PTHR30461">
    <property type="entry name" value="DNA-INVERTASE FROM LAMBDOID PROPHAGE"/>
    <property type="match status" value="1"/>
</dbReference>
<evidence type="ECO:0000313" key="3">
    <source>
        <dbReference type="EMBL" id="TCS59956.1"/>
    </source>
</evidence>
<dbReference type="Proteomes" id="UP000295304">
    <property type="component" value="Unassembled WGS sequence"/>
</dbReference>
<proteinExistence type="predicted"/>
<dbReference type="InterPro" id="IPR011109">
    <property type="entry name" value="DNA_bind_recombinase_dom"/>
</dbReference>
<dbReference type="EMBL" id="SLZW01000014">
    <property type="protein sequence ID" value="TCS59956.1"/>
    <property type="molecule type" value="Genomic_DNA"/>
</dbReference>
<feature type="domain" description="Recombinase" evidence="2">
    <location>
        <begin position="15"/>
        <end position="158"/>
    </location>
</feature>
<protein>
    <submittedName>
        <fullName evidence="3">Recombinase</fullName>
    </submittedName>
</protein>
<comment type="caution">
    <text evidence="3">The sequence shown here is derived from an EMBL/GenBank/DDBJ whole genome shotgun (WGS) entry which is preliminary data.</text>
</comment>
<reference evidence="3 4" key="1">
    <citation type="submission" date="2019-03" db="EMBL/GenBank/DDBJ databases">
        <title>Genomic Encyclopedia of Type Strains, Phase IV (KMG-IV): sequencing the most valuable type-strain genomes for metagenomic binning, comparative biology and taxonomic classification.</title>
        <authorList>
            <person name="Goeker M."/>
        </authorList>
    </citation>
    <scope>NUCLEOTIDE SEQUENCE [LARGE SCALE GENOMIC DNA]</scope>
    <source>
        <strain evidence="3 4">DSM 101688</strain>
    </source>
</reference>
<dbReference type="AlphaFoldDB" id="A0A4R3J567"/>
<dbReference type="GO" id="GO:0000150">
    <property type="term" value="F:DNA strand exchange activity"/>
    <property type="evidence" value="ECO:0007669"/>
    <property type="project" value="InterPro"/>
</dbReference>
<dbReference type="RefSeq" id="WP_132940161.1">
    <property type="nucleotide sequence ID" value="NZ_CP119676.1"/>
</dbReference>
<dbReference type="GO" id="GO:0003677">
    <property type="term" value="F:DNA binding"/>
    <property type="evidence" value="ECO:0007669"/>
    <property type="project" value="InterPro"/>
</dbReference>